<comment type="caution">
    <text evidence="2">The sequence shown here is derived from an EMBL/GenBank/DDBJ whole genome shotgun (WGS) entry which is preliminary data.</text>
</comment>
<dbReference type="PANTHER" id="PTHR38011:SF11">
    <property type="entry name" value="2,5-DIAMINO-6-RIBOSYLAMINO-4(3H)-PYRIMIDINONE 5'-PHOSPHATE REDUCTASE"/>
    <property type="match status" value="1"/>
</dbReference>
<dbReference type="Proteomes" id="UP001500167">
    <property type="component" value="Unassembled WGS sequence"/>
</dbReference>
<dbReference type="SUPFAM" id="SSF53597">
    <property type="entry name" value="Dihydrofolate reductase-like"/>
    <property type="match status" value="1"/>
</dbReference>
<feature type="domain" description="Bacterial bifunctional deaminase-reductase C-terminal" evidence="1">
    <location>
        <begin position="8"/>
        <end position="161"/>
    </location>
</feature>
<reference evidence="3" key="1">
    <citation type="journal article" date="2019" name="Int. J. Syst. Evol. Microbiol.">
        <title>The Global Catalogue of Microorganisms (GCM) 10K type strain sequencing project: providing services to taxonomists for standard genome sequencing and annotation.</title>
        <authorList>
            <consortium name="The Broad Institute Genomics Platform"/>
            <consortium name="The Broad Institute Genome Sequencing Center for Infectious Disease"/>
            <person name="Wu L."/>
            <person name="Ma J."/>
        </authorList>
    </citation>
    <scope>NUCLEOTIDE SEQUENCE [LARGE SCALE GENOMIC DNA]</scope>
    <source>
        <strain evidence="3">JCM 16722</strain>
    </source>
</reference>
<dbReference type="Gene3D" id="3.40.430.10">
    <property type="entry name" value="Dihydrofolate Reductase, subunit A"/>
    <property type="match status" value="1"/>
</dbReference>
<dbReference type="Pfam" id="PF01872">
    <property type="entry name" value="RibD_C"/>
    <property type="match status" value="1"/>
</dbReference>
<evidence type="ECO:0000313" key="3">
    <source>
        <dbReference type="Proteomes" id="UP001500167"/>
    </source>
</evidence>
<dbReference type="PANTHER" id="PTHR38011">
    <property type="entry name" value="DIHYDROFOLATE REDUCTASE FAMILY PROTEIN (AFU_ORTHOLOGUE AFUA_8G06820)"/>
    <property type="match status" value="1"/>
</dbReference>
<organism evidence="2 3">
    <name type="scientific">Sphingobacterium ginsenosidimutans</name>
    <dbReference type="NCBI Taxonomy" id="687845"/>
    <lineage>
        <taxon>Bacteria</taxon>
        <taxon>Pseudomonadati</taxon>
        <taxon>Bacteroidota</taxon>
        <taxon>Sphingobacteriia</taxon>
        <taxon>Sphingobacteriales</taxon>
        <taxon>Sphingobacteriaceae</taxon>
        <taxon>Sphingobacterium</taxon>
    </lineage>
</organism>
<proteinExistence type="predicted"/>
<evidence type="ECO:0000313" key="2">
    <source>
        <dbReference type="EMBL" id="GAA4172106.1"/>
    </source>
</evidence>
<evidence type="ECO:0000259" key="1">
    <source>
        <dbReference type="Pfam" id="PF01872"/>
    </source>
</evidence>
<accession>A0ABP7ZWF1</accession>
<dbReference type="RefSeq" id="WP_346085056.1">
    <property type="nucleotide sequence ID" value="NZ_BAAAZK010000002.1"/>
</dbReference>
<dbReference type="InterPro" id="IPR050765">
    <property type="entry name" value="Riboflavin_Biosynth_HTPR"/>
</dbReference>
<dbReference type="InterPro" id="IPR024072">
    <property type="entry name" value="DHFR-like_dom_sf"/>
</dbReference>
<sequence>MNQKNKVFIATSLDGYIADRNGEIDWLLSIPNPEQDDMGYKEFTAQIDALVMGRNTFEVVCGFDEWYYDKHVFVLSDSMMEIPAKFRDKASLVKGCLNDVLAEIHGKGYHNLYIDGGKTIQGFLQEDRIDEMIITLIPYLLGEGIPLFGNLSEMLKFEAVGTKIFLNSIVQNHFVRKR</sequence>
<name>A0ABP7ZWF1_9SPHI</name>
<dbReference type="InterPro" id="IPR002734">
    <property type="entry name" value="RibDG_C"/>
</dbReference>
<keyword evidence="3" id="KW-1185">Reference proteome</keyword>
<gene>
    <name evidence="2" type="ORF">GCM10022218_13180</name>
</gene>
<protein>
    <submittedName>
        <fullName evidence="2">Dihydrofolate reductase family protein</fullName>
    </submittedName>
</protein>
<dbReference type="EMBL" id="BAAAZK010000002">
    <property type="protein sequence ID" value="GAA4172106.1"/>
    <property type="molecule type" value="Genomic_DNA"/>
</dbReference>